<feature type="transmembrane region" description="Helical" evidence="2">
    <location>
        <begin position="94"/>
        <end position="115"/>
    </location>
</feature>
<organism evidence="3 4">
    <name type="scientific">Chara braunii</name>
    <name type="common">Braun's stonewort</name>
    <dbReference type="NCBI Taxonomy" id="69332"/>
    <lineage>
        <taxon>Eukaryota</taxon>
        <taxon>Viridiplantae</taxon>
        <taxon>Streptophyta</taxon>
        <taxon>Charophyceae</taxon>
        <taxon>Charales</taxon>
        <taxon>Characeae</taxon>
        <taxon>Chara</taxon>
    </lineage>
</organism>
<keyword evidence="2" id="KW-1133">Transmembrane helix</keyword>
<keyword evidence="2" id="KW-0472">Membrane</keyword>
<evidence type="ECO:0000313" key="3">
    <source>
        <dbReference type="EMBL" id="GBG85213.1"/>
    </source>
</evidence>
<keyword evidence="2" id="KW-0812">Transmembrane</keyword>
<feature type="region of interest" description="Disordered" evidence="1">
    <location>
        <begin position="228"/>
        <end position="310"/>
    </location>
</feature>
<keyword evidence="4" id="KW-1185">Reference proteome</keyword>
<feature type="compositionally biased region" description="Polar residues" evidence="1">
    <location>
        <begin position="288"/>
        <end position="299"/>
    </location>
</feature>
<gene>
    <name evidence="3" type="ORF">CBR_g39779</name>
</gene>
<name>A0A388LSL9_CHABU</name>
<protein>
    <recommendedName>
        <fullName evidence="5">Transmembrane protein</fullName>
    </recommendedName>
</protein>
<reference evidence="3 4" key="1">
    <citation type="journal article" date="2018" name="Cell">
        <title>The Chara Genome: Secondary Complexity and Implications for Plant Terrestrialization.</title>
        <authorList>
            <person name="Nishiyama T."/>
            <person name="Sakayama H."/>
            <person name="Vries J.D."/>
            <person name="Buschmann H."/>
            <person name="Saint-Marcoux D."/>
            <person name="Ullrich K.K."/>
            <person name="Haas F.B."/>
            <person name="Vanderstraeten L."/>
            <person name="Becker D."/>
            <person name="Lang D."/>
            <person name="Vosolsobe S."/>
            <person name="Rombauts S."/>
            <person name="Wilhelmsson P.K.I."/>
            <person name="Janitza P."/>
            <person name="Kern R."/>
            <person name="Heyl A."/>
            <person name="Rumpler F."/>
            <person name="Villalobos L.I.A.C."/>
            <person name="Clay J.M."/>
            <person name="Skokan R."/>
            <person name="Toyoda A."/>
            <person name="Suzuki Y."/>
            <person name="Kagoshima H."/>
            <person name="Schijlen E."/>
            <person name="Tajeshwar N."/>
            <person name="Catarino B."/>
            <person name="Hetherington A.J."/>
            <person name="Saltykova A."/>
            <person name="Bonnot C."/>
            <person name="Breuninger H."/>
            <person name="Symeonidi A."/>
            <person name="Radhakrishnan G.V."/>
            <person name="Van Nieuwerburgh F."/>
            <person name="Deforce D."/>
            <person name="Chang C."/>
            <person name="Karol K.G."/>
            <person name="Hedrich R."/>
            <person name="Ulvskov P."/>
            <person name="Glockner G."/>
            <person name="Delwiche C.F."/>
            <person name="Petrasek J."/>
            <person name="Van de Peer Y."/>
            <person name="Friml J."/>
            <person name="Beilby M."/>
            <person name="Dolan L."/>
            <person name="Kohara Y."/>
            <person name="Sugano S."/>
            <person name="Fujiyama A."/>
            <person name="Delaux P.-M."/>
            <person name="Quint M."/>
            <person name="TheiBen G."/>
            <person name="Hagemann M."/>
            <person name="Harholt J."/>
            <person name="Dunand C."/>
            <person name="Zachgo S."/>
            <person name="Langdale J."/>
            <person name="Maumus F."/>
            <person name="Straeten D.V.D."/>
            <person name="Gould S.B."/>
            <person name="Rensing S.A."/>
        </authorList>
    </citation>
    <scope>NUCLEOTIDE SEQUENCE [LARGE SCALE GENOMIC DNA]</scope>
    <source>
        <strain evidence="3 4">S276</strain>
    </source>
</reference>
<evidence type="ECO:0000256" key="2">
    <source>
        <dbReference type="SAM" id="Phobius"/>
    </source>
</evidence>
<feature type="region of interest" description="Disordered" evidence="1">
    <location>
        <begin position="123"/>
        <end position="205"/>
    </location>
</feature>
<dbReference type="EMBL" id="BFEA01000509">
    <property type="protein sequence ID" value="GBG85213.1"/>
    <property type="molecule type" value="Genomic_DNA"/>
</dbReference>
<proteinExistence type="predicted"/>
<evidence type="ECO:0000313" key="4">
    <source>
        <dbReference type="Proteomes" id="UP000265515"/>
    </source>
</evidence>
<dbReference type="Proteomes" id="UP000265515">
    <property type="component" value="Unassembled WGS sequence"/>
</dbReference>
<dbReference type="AlphaFoldDB" id="A0A388LSL9"/>
<accession>A0A388LSL9</accession>
<dbReference type="Gramene" id="GBG85213">
    <property type="protein sequence ID" value="GBG85213"/>
    <property type="gene ID" value="CBR_g39779"/>
</dbReference>
<evidence type="ECO:0008006" key="5">
    <source>
        <dbReference type="Google" id="ProtNLM"/>
    </source>
</evidence>
<sequence>MSTPTVTVSGPVASPRCTPRCNLGLGFSRGGKPANGPQMRILEAAQRVHKTTTSVCRQARVAVCRTSHLRCRPCSLPSSAVAVVRRMADIFRKLPLLLLAVFLLVVVVVLHVCFVGNAPRRRRRRTSPMKAVRTDSEQGSPRGGGEQVVSRRAVGSSSPACRLSLGVGNSSLPPHLQPLPDSSDEQEREGRAHTVPLGSGSTQEWSWTELCGGSGGVHGQFFTELLAPGLDGEEGHGGSNLSSGQSRGRCGSQSRTVIVNPHVGDDGGQLTAVDQSSKSAGAQKWQGRASTQGRPSFMQSPAPVSAASNLGRRRGIVEEGGGYLDDVVDDHDGRLVWAEERRKIREGRAEGWSG</sequence>
<evidence type="ECO:0000256" key="1">
    <source>
        <dbReference type="SAM" id="MobiDB-lite"/>
    </source>
</evidence>
<comment type="caution">
    <text evidence="3">The sequence shown here is derived from an EMBL/GenBank/DDBJ whole genome shotgun (WGS) entry which is preliminary data.</text>
</comment>
<feature type="compositionally biased region" description="Low complexity" evidence="1">
    <location>
        <begin position="242"/>
        <end position="255"/>
    </location>
</feature>